<dbReference type="CDD" id="cd00761">
    <property type="entry name" value="Glyco_tranf_GTA_type"/>
    <property type="match status" value="1"/>
</dbReference>
<name>A0AAW1S4R0_9CHLO</name>
<keyword evidence="2" id="KW-0328">Glycosyltransferase</keyword>
<evidence type="ECO:0000256" key="3">
    <source>
        <dbReference type="ARBA" id="ARBA00022679"/>
    </source>
</evidence>
<gene>
    <name evidence="5" type="ORF">WJX74_001898</name>
</gene>
<sequence>MISAPPPTPLCRIWEEMAAVATQTYGATAFVLLGDDTDLAPFDWTNTITKALDAEPTISCLLLRDSKEPGFPSFPVLRASHLDIFGHIGQDWSRAFTAAGSLVPLAFVNQDADPFLSELYRRVNGVRMLPEITVENRRGGVQVPSQNYTEPSYSRVPVPHELIQKLLDEWSQRLRASKYASSIKATRAELSSADHRHPGVTLQQSYIAVDVLIPSYRASPERLEQLLSASKDVQGASVKFLVQVDNPHVTTTTQAWLDAQQNIMLNKLKVRRNTINMGAGLTRNTLLDNSHAEYVIMFDDDVIPMADTLQAYVNAFKAHPNAAGFAGPSYLPHEATLLASAIHLSDVSFFWEAAADPAFEKLPWAVTANMAFKKSSLKGVRFQPNFPKTGGGEDIDFCLQIGKPPALVSVPDAAVSHPLWSGGRYEAYKHPFCWAYGDGELIDLHPGLTYRCAPNVVETIFITAVVGLPMSIVWSEFPLKAVTALPLLLIVEACFEIFRNCVLKERLQKHRDVYGLKRVVASMESSLIRDASELGRLLGHLHRWRPQNIGKRFDWFCGTLTSVVREEQMKALFRFASYVAVGTMACLLI</sequence>
<reference evidence="5 6" key="1">
    <citation type="journal article" date="2024" name="Nat. Commun.">
        <title>Phylogenomics reveals the evolutionary origins of lichenization in chlorophyte algae.</title>
        <authorList>
            <person name="Puginier C."/>
            <person name="Libourel C."/>
            <person name="Otte J."/>
            <person name="Skaloud P."/>
            <person name="Haon M."/>
            <person name="Grisel S."/>
            <person name="Petersen M."/>
            <person name="Berrin J.G."/>
            <person name="Delaux P.M."/>
            <person name="Dal Grande F."/>
            <person name="Keller J."/>
        </authorList>
    </citation>
    <scope>NUCLEOTIDE SEQUENCE [LARGE SCALE GENOMIC DNA]</scope>
    <source>
        <strain evidence="5 6">SAG 2145</strain>
    </source>
</reference>
<keyword evidence="3" id="KW-0808">Transferase</keyword>
<dbReference type="InterPro" id="IPR001173">
    <property type="entry name" value="Glyco_trans_2-like"/>
</dbReference>
<accession>A0AAW1S4R0</accession>
<organism evidence="5 6">
    <name type="scientific">Apatococcus lobatus</name>
    <dbReference type="NCBI Taxonomy" id="904363"/>
    <lineage>
        <taxon>Eukaryota</taxon>
        <taxon>Viridiplantae</taxon>
        <taxon>Chlorophyta</taxon>
        <taxon>core chlorophytes</taxon>
        <taxon>Trebouxiophyceae</taxon>
        <taxon>Chlorellales</taxon>
        <taxon>Chlorellaceae</taxon>
        <taxon>Apatococcus</taxon>
    </lineage>
</organism>
<dbReference type="AlphaFoldDB" id="A0AAW1S4R0"/>
<evidence type="ECO:0000313" key="6">
    <source>
        <dbReference type="Proteomes" id="UP001438707"/>
    </source>
</evidence>
<evidence type="ECO:0000256" key="2">
    <source>
        <dbReference type="ARBA" id="ARBA00022676"/>
    </source>
</evidence>
<protein>
    <recommendedName>
        <fullName evidence="4">Glycosyltransferase 2-like domain-containing protein</fullName>
    </recommendedName>
</protein>
<dbReference type="Gene3D" id="3.90.550.10">
    <property type="entry name" value="Spore Coat Polysaccharide Biosynthesis Protein SpsA, Chain A"/>
    <property type="match status" value="1"/>
</dbReference>
<keyword evidence="6" id="KW-1185">Reference proteome</keyword>
<proteinExistence type="inferred from homology"/>
<dbReference type="Proteomes" id="UP001438707">
    <property type="component" value="Unassembled WGS sequence"/>
</dbReference>
<dbReference type="Pfam" id="PF00535">
    <property type="entry name" value="Glycos_transf_2"/>
    <property type="match status" value="1"/>
</dbReference>
<dbReference type="PANTHER" id="PTHR43179:SF12">
    <property type="entry name" value="GALACTOFURANOSYLTRANSFERASE GLFT2"/>
    <property type="match status" value="1"/>
</dbReference>
<evidence type="ECO:0000256" key="1">
    <source>
        <dbReference type="ARBA" id="ARBA00006739"/>
    </source>
</evidence>
<dbReference type="SUPFAM" id="SSF53448">
    <property type="entry name" value="Nucleotide-diphospho-sugar transferases"/>
    <property type="match status" value="1"/>
</dbReference>
<dbReference type="GO" id="GO:0016757">
    <property type="term" value="F:glycosyltransferase activity"/>
    <property type="evidence" value="ECO:0007669"/>
    <property type="project" value="UniProtKB-KW"/>
</dbReference>
<evidence type="ECO:0000259" key="4">
    <source>
        <dbReference type="Pfam" id="PF00535"/>
    </source>
</evidence>
<dbReference type="EMBL" id="JALJOS010000003">
    <property type="protein sequence ID" value="KAK9841208.1"/>
    <property type="molecule type" value="Genomic_DNA"/>
</dbReference>
<comment type="caution">
    <text evidence="5">The sequence shown here is derived from an EMBL/GenBank/DDBJ whole genome shotgun (WGS) entry which is preliminary data.</text>
</comment>
<comment type="similarity">
    <text evidence="1">Belongs to the glycosyltransferase 2 family.</text>
</comment>
<evidence type="ECO:0000313" key="5">
    <source>
        <dbReference type="EMBL" id="KAK9841208.1"/>
    </source>
</evidence>
<dbReference type="PANTHER" id="PTHR43179">
    <property type="entry name" value="RHAMNOSYLTRANSFERASE WBBL"/>
    <property type="match status" value="1"/>
</dbReference>
<dbReference type="InterPro" id="IPR029044">
    <property type="entry name" value="Nucleotide-diphossugar_trans"/>
</dbReference>
<feature type="domain" description="Glycosyltransferase 2-like" evidence="4">
    <location>
        <begin position="211"/>
        <end position="322"/>
    </location>
</feature>